<keyword evidence="2" id="KW-0378">Hydrolase</keyword>
<evidence type="ECO:0000256" key="1">
    <source>
        <dbReference type="ARBA" id="ARBA00001968"/>
    </source>
</evidence>
<dbReference type="InterPro" id="IPR003697">
    <property type="entry name" value="Maf-like"/>
</dbReference>
<evidence type="ECO:0000256" key="2">
    <source>
        <dbReference type="ARBA" id="ARBA00022801"/>
    </source>
</evidence>
<dbReference type="InterPro" id="IPR029001">
    <property type="entry name" value="ITPase-like_fam"/>
</dbReference>
<dbReference type="PANTHER" id="PTHR43213">
    <property type="entry name" value="BIFUNCTIONAL DTTP/UTP PYROPHOSPHATASE/METHYLTRANSFERASE PROTEIN-RELATED"/>
    <property type="match status" value="1"/>
</dbReference>
<comment type="cofactor">
    <cofactor evidence="1">
        <name>a divalent metal cation</name>
        <dbReference type="ChEBI" id="CHEBI:60240"/>
    </cofactor>
</comment>
<evidence type="ECO:0000313" key="3">
    <source>
        <dbReference type="EMBL" id="KAJ2786392.1"/>
    </source>
</evidence>
<evidence type="ECO:0000313" key="4">
    <source>
        <dbReference type="Proteomes" id="UP001140172"/>
    </source>
</evidence>
<reference evidence="3" key="1">
    <citation type="submission" date="2022-07" db="EMBL/GenBank/DDBJ databases">
        <title>Phylogenomic reconstructions and comparative analyses of Kickxellomycotina fungi.</title>
        <authorList>
            <person name="Reynolds N.K."/>
            <person name="Stajich J.E."/>
            <person name="Barry K."/>
            <person name="Grigoriev I.V."/>
            <person name="Crous P."/>
            <person name="Smith M.E."/>
        </authorList>
    </citation>
    <scope>NUCLEOTIDE SEQUENCE</scope>
    <source>
        <strain evidence="3">BCRC 34489</strain>
    </source>
</reference>
<proteinExistence type="predicted"/>
<dbReference type="Gene3D" id="3.90.950.10">
    <property type="match status" value="1"/>
</dbReference>
<dbReference type="PANTHER" id="PTHR43213:SF5">
    <property type="entry name" value="BIFUNCTIONAL DTTP_UTP PYROPHOSPHATASE_METHYLTRANSFERASE PROTEIN-RELATED"/>
    <property type="match status" value="1"/>
</dbReference>
<organism evidence="3 4">
    <name type="scientific">Coemansia interrupta</name>
    <dbReference type="NCBI Taxonomy" id="1126814"/>
    <lineage>
        <taxon>Eukaryota</taxon>
        <taxon>Fungi</taxon>
        <taxon>Fungi incertae sedis</taxon>
        <taxon>Zoopagomycota</taxon>
        <taxon>Kickxellomycotina</taxon>
        <taxon>Kickxellomycetes</taxon>
        <taxon>Kickxellales</taxon>
        <taxon>Kickxellaceae</taxon>
        <taxon>Coemansia</taxon>
    </lineage>
</organism>
<accession>A0A9W8HP29</accession>
<dbReference type="GO" id="GO:0047429">
    <property type="term" value="F:nucleoside triphosphate diphosphatase activity"/>
    <property type="evidence" value="ECO:0007669"/>
    <property type="project" value="InterPro"/>
</dbReference>
<evidence type="ECO:0008006" key="5">
    <source>
        <dbReference type="Google" id="ProtNLM"/>
    </source>
</evidence>
<dbReference type="AlphaFoldDB" id="A0A9W8HP29"/>
<keyword evidence="4" id="KW-1185">Reference proteome</keyword>
<protein>
    <recommendedName>
        <fullName evidence="5">Maf-like protein</fullName>
    </recommendedName>
</protein>
<gene>
    <name evidence="3" type="ORF">GGI15_001564</name>
</gene>
<dbReference type="Proteomes" id="UP001140172">
    <property type="component" value="Unassembled WGS sequence"/>
</dbReference>
<sequence>MWAYPLHQTQKPVLIIGADTVVVNAAGAILEKPESAQDATSTLRSLSGKTNTVYTGICLIVGSSDLSKTPVIEKAVESTQVRFGDLDDSIIEAYVATGEPMDKAGSYAYQSLACFFVEEIRGDYYNVVGFPCARFYQMLLALHRQGLF</sequence>
<dbReference type="EMBL" id="JANBUM010000064">
    <property type="protein sequence ID" value="KAJ2786392.1"/>
    <property type="molecule type" value="Genomic_DNA"/>
</dbReference>
<dbReference type="Pfam" id="PF02545">
    <property type="entry name" value="Maf"/>
    <property type="match status" value="1"/>
</dbReference>
<dbReference type="OrthoDB" id="10267058at2759"/>
<dbReference type="SUPFAM" id="SSF52972">
    <property type="entry name" value="ITPase-like"/>
    <property type="match status" value="1"/>
</dbReference>
<comment type="caution">
    <text evidence="3">The sequence shown here is derived from an EMBL/GenBank/DDBJ whole genome shotgun (WGS) entry which is preliminary data.</text>
</comment>
<name>A0A9W8HP29_9FUNG</name>